<dbReference type="PANTHER" id="PTHR34582">
    <property type="entry name" value="UPF0702 TRANSMEMBRANE PROTEIN YCAP"/>
    <property type="match status" value="1"/>
</dbReference>
<comment type="similarity">
    <text evidence="2">Belongs to the UPF0702 family.</text>
</comment>
<dbReference type="Gene3D" id="3.30.240.20">
    <property type="entry name" value="bsu07140 like domains"/>
    <property type="match status" value="1"/>
</dbReference>
<comment type="subcellular location">
    <subcellularLocation>
        <location evidence="1">Cell membrane</location>
        <topology evidence="1">Multi-pass membrane protein</topology>
    </subcellularLocation>
</comment>
<organism evidence="9 10">
    <name type="scientific">Chitinophaga horti</name>
    <dbReference type="NCBI Taxonomy" id="2920382"/>
    <lineage>
        <taxon>Bacteria</taxon>
        <taxon>Pseudomonadati</taxon>
        <taxon>Bacteroidota</taxon>
        <taxon>Chitinophagia</taxon>
        <taxon>Chitinophagales</taxon>
        <taxon>Chitinophagaceae</taxon>
        <taxon>Chitinophaga</taxon>
    </lineage>
</organism>
<evidence type="ECO:0000256" key="1">
    <source>
        <dbReference type="ARBA" id="ARBA00004651"/>
    </source>
</evidence>
<dbReference type="Pfam" id="PF04239">
    <property type="entry name" value="DUF421"/>
    <property type="match status" value="1"/>
</dbReference>
<sequence>MEEQVVNITDWKRIIAGEAPAIFYLEIMIRAAIVYAVLMTSMRLIGPRMSSQISRLELATMVALASAIGVPLLDPAAPITPVIIIAIPVVLISRWMAHRSFINERFEHAVHGSTAMLVEDGRLQLKAMQKTLTTRERLRAHLRSKGYVQLGAVKRVYLEPNGQFTIIPKEKASPGLCLLPAWDEEMINSRVTQTKEHICHHCGTSGNPGQVCTVCGRDEWTTAVVEK</sequence>
<dbReference type="Proteomes" id="UP001162741">
    <property type="component" value="Chromosome"/>
</dbReference>
<evidence type="ECO:0000313" key="9">
    <source>
        <dbReference type="EMBL" id="UYQ95628.1"/>
    </source>
</evidence>
<dbReference type="RefSeq" id="WP_264283340.1">
    <property type="nucleotide sequence ID" value="NZ_CP107006.1"/>
</dbReference>
<accession>A0ABY6J7G3</accession>
<evidence type="ECO:0000313" key="10">
    <source>
        <dbReference type="Proteomes" id="UP001162741"/>
    </source>
</evidence>
<dbReference type="PANTHER" id="PTHR34582:SF6">
    <property type="entry name" value="UPF0702 TRANSMEMBRANE PROTEIN YCAP"/>
    <property type="match status" value="1"/>
</dbReference>
<evidence type="ECO:0000256" key="2">
    <source>
        <dbReference type="ARBA" id="ARBA00006448"/>
    </source>
</evidence>
<keyword evidence="5 7" id="KW-1133">Transmembrane helix</keyword>
<feature type="domain" description="YetF C-terminal" evidence="8">
    <location>
        <begin position="103"/>
        <end position="172"/>
    </location>
</feature>
<reference evidence="9" key="1">
    <citation type="submission" date="2022-10" db="EMBL/GenBank/DDBJ databases">
        <title>Chitinophaga sp. nov., isolated from soil.</title>
        <authorList>
            <person name="Jeon C.O."/>
        </authorList>
    </citation>
    <scope>NUCLEOTIDE SEQUENCE</scope>
    <source>
        <strain evidence="9">R8</strain>
    </source>
</reference>
<dbReference type="EMBL" id="CP107006">
    <property type="protein sequence ID" value="UYQ95628.1"/>
    <property type="molecule type" value="Genomic_DNA"/>
</dbReference>
<evidence type="ECO:0000256" key="7">
    <source>
        <dbReference type="SAM" id="Phobius"/>
    </source>
</evidence>
<protein>
    <submittedName>
        <fullName evidence="9">DUF421 domain-containing protein</fullName>
    </submittedName>
</protein>
<proteinExistence type="inferred from homology"/>
<name>A0ABY6J7G3_9BACT</name>
<evidence type="ECO:0000256" key="6">
    <source>
        <dbReference type="ARBA" id="ARBA00023136"/>
    </source>
</evidence>
<keyword evidence="6 7" id="KW-0472">Membrane</keyword>
<keyword evidence="10" id="KW-1185">Reference proteome</keyword>
<gene>
    <name evidence="9" type="ORF">MKQ68_10995</name>
</gene>
<feature type="transmembrane region" description="Helical" evidence="7">
    <location>
        <begin position="21"/>
        <end position="44"/>
    </location>
</feature>
<evidence type="ECO:0000259" key="8">
    <source>
        <dbReference type="Pfam" id="PF04239"/>
    </source>
</evidence>
<dbReference type="InterPro" id="IPR007353">
    <property type="entry name" value="DUF421"/>
</dbReference>
<evidence type="ECO:0000256" key="3">
    <source>
        <dbReference type="ARBA" id="ARBA00022475"/>
    </source>
</evidence>
<keyword evidence="4 7" id="KW-0812">Transmembrane</keyword>
<feature type="transmembrane region" description="Helical" evidence="7">
    <location>
        <begin position="79"/>
        <end position="97"/>
    </location>
</feature>
<evidence type="ECO:0000256" key="4">
    <source>
        <dbReference type="ARBA" id="ARBA00022692"/>
    </source>
</evidence>
<keyword evidence="3" id="KW-1003">Cell membrane</keyword>
<dbReference type="InterPro" id="IPR023090">
    <property type="entry name" value="UPF0702_alpha/beta_dom_sf"/>
</dbReference>
<evidence type="ECO:0000256" key="5">
    <source>
        <dbReference type="ARBA" id="ARBA00022989"/>
    </source>
</evidence>